<dbReference type="EMBL" id="JBCGBO010000006">
    <property type="protein sequence ID" value="KAK9193632.1"/>
    <property type="molecule type" value="Genomic_DNA"/>
</dbReference>
<dbReference type="Proteomes" id="UP001428341">
    <property type="component" value="Unassembled WGS sequence"/>
</dbReference>
<evidence type="ECO:0000313" key="1">
    <source>
        <dbReference type="EMBL" id="KAK9193632.1"/>
    </source>
</evidence>
<comment type="caution">
    <text evidence="1">The sequence shown here is derived from an EMBL/GenBank/DDBJ whole genome shotgun (WGS) entry which is preliminary data.</text>
</comment>
<name>A0AAP0QG90_9ROSI</name>
<dbReference type="AlphaFoldDB" id="A0AAP0QG90"/>
<accession>A0AAP0QG90</accession>
<sequence>MAQQPSLRGGAAVANPVVAVIGPQYCRRYPVDLAIVRKKMALTGGIFVITHTQMKIFLSCFTGIQREAQDNPAVAWEELELKFTAETKKQKDVIYGVKANSIFLQINFYAQIAPRQPFDFCSISTAIAATNSNFVSTHVQ</sequence>
<keyword evidence="2" id="KW-1185">Reference proteome</keyword>
<gene>
    <name evidence="1" type="ORF">WN944_004329</name>
</gene>
<organism evidence="1 2">
    <name type="scientific">Citrus x changshan-huyou</name>
    <dbReference type="NCBI Taxonomy" id="2935761"/>
    <lineage>
        <taxon>Eukaryota</taxon>
        <taxon>Viridiplantae</taxon>
        <taxon>Streptophyta</taxon>
        <taxon>Embryophyta</taxon>
        <taxon>Tracheophyta</taxon>
        <taxon>Spermatophyta</taxon>
        <taxon>Magnoliopsida</taxon>
        <taxon>eudicotyledons</taxon>
        <taxon>Gunneridae</taxon>
        <taxon>Pentapetalae</taxon>
        <taxon>rosids</taxon>
        <taxon>malvids</taxon>
        <taxon>Sapindales</taxon>
        <taxon>Rutaceae</taxon>
        <taxon>Aurantioideae</taxon>
        <taxon>Citrus</taxon>
    </lineage>
</organism>
<reference evidence="1 2" key="1">
    <citation type="submission" date="2024-05" db="EMBL/GenBank/DDBJ databases">
        <title>Haplotype-resolved chromosome-level genome assembly of Huyou (Citrus changshanensis).</title>
        <authorList>
            <person name="Miao C."/>
            <person name="Chen W."/>
            <person name="Wu Y."/>
            <person name="Wang L."/>
            <person name="Zhao S."/>
            <person name="Grierson D."/>
            <person name="Xu C."/>
            <person name="Chen K."/>
        </authorList>
    </citation>
    <scope>NUCLEOTIDE SEQUENCE [LARGE SCALE GENOMIC DNA]</scope>
    <source>
        <strain evidence="1">01-14</strain>
        <tissue evidence="1">Leaf</tissue>
    </source>
</reference>
<proteinExistence type="predicted"/>
<protein>
    <submittedName>
        <fullName evidence="1">Uncharacterized protein</fullName>
    </submittedName>
</protein>
<evidence type="ECO:0000313" key="2">
    <source>
        <dbReference type="Proteomes" id="UP001428341"/>
    </source>
</evidence>